<gene>
    <name evidence="6" type="ORF">Hypma_008238</name>
</gene>
<dbReference type="InterPro" id="IPR002893">
    <property type="entry name" value="Znf_MYND"/>
</dbReference>
<protein>
    <recommendedName>
        <fullName evidence="5">MYND-type domain-containing protein</fullName>
    </recommendedName>
</protein>
<evidence type="ECO:0000256" key="3">
    <source>
        <dbReference type="ARBA" id="ARBA00022833"/>
    </source>
</evidence>
<dbReference type="Proteomes" id="UP000076154">
    <property type="component" value="Unassembled WGS sequence"/>
</dbReference>
<keyword evidence="2 4" id="KW-0863">Zinc-finger</keyword>
<keyword evidence="1" id="KW-0479">Metal-binding</keyword>
<evidence type="ECO:0000256" key="2">
    <source>
        <dbReference type="ARBA" id="ARBA00022771"/>
    </source>
</evidence>
<organism evidence="6 7">
    <name type="scientific">Hypsizygus marmoreus</name>
    <name type="common">White beech mushroom</name>
    <name type="synonym">Agaricus marmoreus</name>
    <dbReference type="NCBI Taxonomy" id="39966"/>
    <lineage>
        <taxon>Eukaryota</taxon>
        <taxon>Fungi</taxon>
        <taxon>Dikarya</taxon>
        <taxon>Basidiomycota</taxon>
        <taxon>Agaricomycotina</taxon>
        <taxon>Agaricomycetes</taxon>
        <taxon>Agaricomycetidae</taxon>
        <taxon>Agaricales</taxon>
        <taxon>Tricholomatineae</taxon>
        <taxon>Lyophyllaceae</taxon>
        <taxon>Hypsizygus</taxon>
    </lineage>
</organism>
<keyword evidence="7" id="KW-1185">Reference proteome</keyword>
<sequence length="191" mass="21570">MSHLLLTVFVYGPNERRLEIEVRPKIPDDLRGNANGLQAWAESIIFQIGGDFKHTQNWGCEMCGKPARETNFNMASWVHLAEPRMVVYIHQICKASGNTCHRKLEMQQVATNSMVGLPPTPPMRLPKPAGSKFPLSSSCRGCMRDETGKKGHKMSRCGGCKLVSHTCQKNDWGRHKKFCKMVESVNWVGWD</sequence>
<evidence type="ECO:0000256" key="4">
    <source>
        <dbReference type="PROSITE-ProRule" id="PRU00134"/>
    </source>
</evidence>
<keyword evidence="3" id="KW-0862">Zinc</keyword>
<dbReference type="PROSITE" id="PS50865">
    <property type="entry name" value="ZF_MYND_2"/>
    <property type="match status" value="1"/>
</dbReference>
<proteinExistence type="predicted"/>
<dbReference type="Gene3D" id="6.10.140.2220">
    <property type="match status" value="1"/>
</dbReference>
<evidence type="ECO:0000256" key="1">
    <source>
        <dbReference type="ARBA" id="ARBA00022723"/>
    </source>
</evidence>
<dbReference type="EMBL" id="LUEZ02000042">
    <property type="protein sequence ID" value="RDB24676.1"/>
    <property type="molecule type" value="Genomic_DNA"/>
</dbReference>
<comment type="caution">
    <text evidence="6">The sequence shown here is derived from an EMBL/GenBank/DDBJ whole genome shotgun (WGS) entry which is preliminary data.</text>
</comment>
<reference evidence="6" key="1">
    <citation type="submission" date="2018-04" db="EMBL/GenBank/DDBJ databases">
        <title>Whole genome sequencing of Hypsizygus marmoreus.</title>
        <authorList>
            <person name="Choi I.-G."/>
            <person name="Min B."/>
            <person name="Kim J.-G."/>
            <person name="Kim S."/>
            <person name="Oh Y.-L."/>
            <person name="Kong W.-S."/>
            <person name="Park H."/>
            <person name="Jeong J."/>
            <person name="Song E.-S."/>
        </authorList>
    </citation>
    <scope>NUCLEOTIDE SEQUENCE [LARGE SCALE GENOMIC DNA]</scope>
    <source>
        <strain evidence="6">51987-8</strain>
    </source>
</reference>
<name>A0A369K149_HYPMA</name>
<dbReference type="GO" id="GO:0008270">
    <property type="term" value="F:zinc ion binding"/>
    <property type="evidence" value="ECO:0007669"/>
    <property type="project" value="UniProtKB-KW"/>
</dbReference>
<dbReference type="SUPFAM" id="SSF144232">
    <property type="entry name" value="HIT/MYND zinc finger-like"/>
    <property type="match status" value="1"/>
</dbReference>
<dbReference type="AlphaFoldDB" id="A0A369K149"/>
<evidence type="ECO:0000259" key="5">
    <source>
        <dbReference type="PROSITE" id="PS50865"/>
    </source>
</evidence>
<evidence type="ECO:0000313" key="7">
    <source>
        <dbReference type="Proteomes" id="UP000076154"/>
    </source>
</evidence>
<dbReference type="InParanoid" id="A0A369K149"/>
<dbReference type="OrthoDB" id="2831360at2759"/>
<feature type="domain" description="MYND-type" evidence="5">
    <location>
        <begin position="139"/>
        <end position="179"/>
    </location>
</feature>
<evidence type="ECO:0000313" key="6">
    <source>
        <dbReference type="EMBL" id="RDB24676.1"/>
    </source>
</evidence>
<dbReference type="STRING" id="39966.A0A369K149"/>
<accession>A0A369K149</accession>